<protein>
    <submittedName>
        <fullName evidence="2">Uncharacterized protein</fullName>
    </submittedName>
</protein>
<comment type="caution">
    <text evidence="2">The sequence shown here is derived from an EMBL/GenBank/DDBJ whole genome shotgun (WGS) entry which is preliminary data.</text>
</comment>
<dbReference type="OrthoDB" id="1722482at2759"/>
<sequence>MLSVEDSPPKGSGHHPRQRQLMHQLDNLSNFVHENIEQVHHGRKERSRLMNIKFVGIPIILSLAVGGVGIILFKGVSSRN</sequence>
<evidence type="ECO:0000256" key="1">
    <source>
        <dbReference type="SAM" id="Phobius"/>
    </source>
</evidence>
<name>A0A835H1D0_9MAGN</name>
<evidence type="ECO:0000313" key="2">
    <source>
        <dbReference type="EMBL" id="KAF9589743.1"/>
    </source>
</evidence>
<evidence type="ECO:0000313" key="3">
    <source>
        <dbReference type="Proteomes" id="UP000631114"/>
    </source>
</evidence>
<accession>A0A835H1D0</accession>
<gene>
    <name evidence="2" type="ORF">IFM89_028652</name>
</gene>
<feature type="transmembrane region" description="Helical" evidence="1">
    <location>
        <begin position="52"/>
        <end position="73"/>
    </location>
</feature>
<keyword evidence="1" id="KW-0812">Transmembrane</keyword>
<keyword evidence="1" id="KW-1133">Transmembrane helix</keyword>
<organism evidence="2 3">
    <name type="scientific">Coptis chinensis</name>
    <dbReference type="NCBI Taxonomy" id="261450"/>
    <lineage>
        <taxon>Eukaryota</taxon>
        <taxon>Viridiplantae</taxon>
        <taxon>Streptophyta</taxon>
        <taxon>Embryophyta</taxon>
        <taxon>Tracheophyta</taxon>
        <taxon>Spermatophyta</taxon>
        <taxon>Magnoliopsida</taxon>
        <taxon>Ranunculales</taxon>
        <taxon>Ranunculaceae</taxon>
        <taxon>Coptidoideae</taxon>
        <taxon>Coptis</taxon>
    </lineage>
</organism>
<reference evidence="2 3" key="1">
    <citation type="submission" date="2020-10" db="EMBL/GenBank/DDBJ databases">
        <title>The Coptis chinensis genome and diversification of protoberbering-type alkaloids.</title>
        <authorList>
            <person name="Wang B."/>
            <person name="Shu S."/>
            <person name="Song C."/>
            <person name="Liu Y."/>
        </authorList>
    </citation>
    <scope>NUCLEOTIDE SEQUENCE [LARGE SCALE GENOMIC DNA]</scope>
    <source>
        <strain evidence="2">HL-2020</strain>
        <tissue evidence="2">Leaf</tissue>
    </source>
</reference>
<keyword evidence="1" id="KW-0472">Membrane</keyword>
<keyword evidence="3" id="KW-1185">Reference proteome</keyword>
<proteinExistence type="predicted"/>
<dbReference type="AlphaFoldDB" id="A0A835H1D0"/>
<dbReference type="EMBL" id="JADFTS010000009">
    <property type="protein sequence ID" value="KAF9589743.1"/>
    <property type="molecule type" value="Genomic_DNA"/>
</dbReference>
<dbReference type="Proteomes" id="UP000631114">
    <property type="component" value="Unassembled WGS sequence"/>
</dbReference>